<organism evidence="16 17">
    <name type="scientific">Paenibacillus rhizovicinus</name>
    <dbReference type="NCBI Taxonomy" id="2704463"/>
    <lineage>
        <taxon>Bacteria</taxon>
        <taxon>Bacillati</taxon>
        <taxon>Bacillota</taxon>
        <taxon>Bacilli</taxon>
        <taxon>Bacillales</taxon>
        <taxon>Paenibacillaceae</taxon>
        <taxon>Paenibacillus</taxon>
    </lineage>
</organism>
<dbReference type="InterPro" id="IPR054728">
    <property type="entry name" value="RsmB-like_ferredoxin"/>
</dbReference>
<evidence type="ECO:0000256" key="11">
    <source>
        <dbReference type="ARBA" id="ARBA00031088"/>
    </source>
</evidence>
<evidence type="ECO:0000256" key="10">
    <source>
        <dbReference type="ARBA" id="ARBA00030399"/>
    </source>
</evidence>
<evidence type="ECO:0000256" key="2">
    <source>
        <dbReference type="ARBA" id="ARBA00004496"/>
    </source>
</evidence>
<dbReference type="PANTHER" id="PTHR22807:SF53">
    <property type="entry name" value="RIBOSOMAL RNA SMALL SUBUNIT METHYLTRANSFERASE B-RELATED"/>
    <property type="match status" value="1"/>
</dbReference>
<dbReference type="GO" id="GO:0008649">
    <property type="term" value="F:rRNA methyltransferase activity"/>
    <property type="evidence" value="ECO:0007669"/>
    <property type="project" value="InterPro"/>
</dbReference>
<dbReference type="Gene3D" id="3.30.70.1170">
    <property type="entry name" value="Sun protein, domain 3"/>
    <property type="match status" value="1"/>
</dbReference>
<keyword evidence="8 13" id="KW-0949">S-adenosyl-L-methionine</keyword>
<dbReference type="AlphaFoldDB" id="A0A6C0PCA6"/>
<evidence type="ECO:0000256" key="14">
    <source>
        <dbReference type="SAM" id="MobiDB-lite"/>
    </source>
</evidence>
<evidence type="ECO:0000313" key="16">
    <source>
        <dbReference type="EMBL" id="QHW34402.1"/>
    </source>
</evidence>
<feature type="binding site" evidence="13">
    <location>
        <position position="397"/>
    </location>
    <ligand>
        <name>S-adenosyl-L-methionine</name>
        <dbReference type="ChEBI" id="CHEBI:59789"/>
    </ligand>
</feature>
<dbReference type="InterPro" id="IPR035926">
    <property type="entry name" value="NusB-like_sf"/>
</dbReference>
<keyword evidence="9 13" id="KW-0694">RNA-binding</keyword>
<evidence type="ECO:0000256" key="4">
    <source>
        <dbReference type="ARBA" id="ARBA00022490"/>
    </source>
</evidence>
<evidence type="ECO:0000256" key="5">
    <source>
        <dbReference type="ARBA" id="ARBA00022552"/>
    </source>
</evidence>
<evidence type="ECO:0000313" key="17">
    <source>
        <dbReference type="Proteomes" id="UP000479114"/>
    </source>
</evidence>
<dbReference type="CDD" id="cd02440">
    <property type="entry name" value="AdoMet_MTases"/>
    <property type="match status" value="1"/>
</dbReference>
<dbReference type="PANTHER" id="PTHR22807">
    <property type="entry name" value="NOP2 YEAST -RELATED NOL1/NOP2/FMU SUN DOMAIN-CONTAINING"/>
    <property type="match status" value="1"/>
</dbReference>
<keyword evidence="7 13" id="KW-0808">Transferase</keyword>
<evidence type="ECO:0000256" key="9">
    <source>
        <dbReference type="ARBA" id="ARBA00022884"/>
    </source>
</evidence>
<name>A0A6C0PCA6_9BACL</name>
<dbReference type="PROSITE" id="PS51686">
    <property type="entry name" value="SAM_MT_RSMB_NOP"/>
    <property type="match status" value="1"/>
</dbReference>
<evidence type="ECO:0000256" key="3">
    <source>
        <dbReference type="ARBA" id="ARBA00012140"/>
    </source>
</evidence>
<dbReference type="NCBIfam" id="TIGR00563">
    <property type="entry name" value="rsmB"/>
    <property type="match status" value="1"/>
</dbReference>
<dbReference type="FunFam" id="3.40.50.150:FF:000257">
    <property type="entry name" value="16S rRNA methyltransferase"/>
    <property type="match status" value="1"/>
</dbReference>
<dbReference type="Pfam" id="PF22458">
    <property type="entry name" value="RsmF-B_ferredox"/>
    <property type="match status" value="1"/>
</dbReference>
<feature type="binding site" evidence="13">
    <location>
        <position position="424"/>
    </location>
    <ligand>
        <name>S-adenosyl-L-methionine</name>
        <dbReference type="ChEBI" id="CHEBI:59789"/>
    </ligand>
</feature>
<protein>
    <recommendedName>
        <fullName evidence="3">16S rRNA (cytosine(967)-C(5))-methyltransferase</fullName>
        <ecNumber evidence="3">2.1.1.176</ecNumber>
    </recommendedName>
    <alternativeName>
        <fullName evidence="10">16S rRNA m5C967 methyltransferase</fullName>
    </alternativeName>
    <alternativeName>
        <fullName evidence="11">rRNA (cytosine-C(5)-)-methyltransferase RsmB</fullName>
    </alternativeName>
</protein>
<dbReference type="SUPFAM" id="SSF48013">
    <property type="entry name" value="NusB-like"/>
    <property type="match status" value="1"/>
</dbReference>
<feature type="compositionally biased region" description="Low complexity" evidence="14">
    <location>
        <begin position="81"/>
        <end position="92"/>
    </location>
</feature>
<proteinExistence type="inferred from homology"/>
<feature type="active site" description="Nucleophile" evidence="13">
    <location>
        <position position="496"/>
    </location>
</feature>
<comment type="function">
    <text evidence="1">Specifically methylates the cytosine at position 967 (m5C967) of 16S rRNA.</text>
</comment>
<dbReference type="GO" id="GO:0003723">
    <property type="term" value="F:RNA binding"/>
    <property type="evidence" value="ECO:0007669"/>
    <property type="project" value="UniProtKB-UniRule"/>
</dbReference>
<feature type="binding site" evidence="13">
    <location>
        <begin position="373"/>
        <end position="379"/>
    </location>
    <ligand>
        <name>S-adenosyl-L-methionine</name>
        <dbReference type="ChEBI" id="CHEBI:59789"/>
    </ligand>
</feature>
<dbReference type="EMBL" id="CP048286">
    <property type="protein sequence ID" value="QHW34402.1"/>
    <property type="molecule type" value="Genomic_DNA"/>
</dbReference>
<gene>
    <name evidence="16" type="primary">rsmB</name>
    <name evidence="16" type="ORF">GZH47_28810</name>
</gene>
<reference evidence="16 17" key="1">
    <citation type="submission" date="2020-02" db="EMBL/GenBank/DDBJ databases">
        <title>Paenibacillus sp. nov., isolated from rhizosphere soil of tomato.</title>
        <authorList>
            <person name="Weon H.-Y."/>
            <person name="Lee S.A."/>
        </authorList>
    </citation>
    <scope>NUCLEOTIDE SEQUENCE [LARGE SCALE GENOMIC DNA]</scope>
    <source>
        <strain evidence="16 17">14171R-81</strain>
    </source>
</reference>
<comment type="similarity">
    <text evidence="13">Belongs to the class I-like SAM-binding methyltransferase superfamily. RsmB/NOP family.</text>
</comment>
<dbReference type="Pfam" id="PF01189">
    <property type="entry name" value="Methyltr_RsmB-F"/>
    <property type="match status" value="1"/>
</dbReference>
<dbReference type="Pfam" id="PF01029">
    <property type="entry name" value="NusB"/>
    <property type="match status" value="1"/>
</dbReference>
<evidence type="ECO:0000259" key="15">
    <source>
        <dbReference type="PROSITE" id="PS51686"/>
    </source>
</evidence>
<dbReference type="GO" id="GO:0006355">
    <property type="term" value="P:regulation of DNA-templated transcription"/>
    <property type="evidence" value="ECO:0007669"/>
    <property type="project" value="InterPro"/>
</dbReference>
<dbReference type="InterPro" id="IPR001678">
    <property type="entry name" value="MeTrfase_RsmB-F_NOP2_dom"/>
</dbReference>
<feature type="compositionally biased region" description="Polar residues" evidence="14">
    <location>
        <begin position="37"/>
        <end position="47"/>
    </location>
</feature>
<feature type="region of interest" description="Disordered" evidence="14">
    <location>
        <begin position="1"/>
        <end position="116"/>
    </location>
</feature>
<dbReference type="EC" id="2.1.1.176" evidence="3"/>
<comment type="subcellular location">
    <subcellularLocation>
        <location evidence="2">Cytoplasm</location>
    </subcellularLocation>
</comment>
<sequence>MGDGKTPSAFGQVRRGIPLAPRSGDTASADGQAGKAQATNAQATKSGKTIDKNNGRPDQRGAGKTLGSKRSDGKSPGGKSPGSKPSGGNRPGMRNGQRPGTKPAPANKPQPRRKTAREVALETLVRVAESGAYSNLQLNRALEDAGLSRPDAGLATELVYGTIQHQRLLDDRLQALITKGFRKLDPWVLALLRMSAYQLLMLDRVPPHAAVNEAVVIAKRRGHSGISGMVNGVLRNMERNLAELKEPVEQANPVQRIGITHSYPDWLVKRWIAAYGEETAERICAAGNERPHSSLRINPLKLSRDKAMQLLADSGFEAQPSALAAEGVVVSGGGNLAQSDGYRDGWWTLQDESSMLVADVCAPESGMKVLDCCAAPGGKTTHLAELMGDRGQVVANDVHPHKQLLIDEHAARLGLRTVHTVVGDAGTLSERFEPDSFDLVLLDAPCSGFGVIRRKPEIKWTKSEADVAAIADLQAKLMDEAAKLVRPGGVLVYSTCTIEQEENEQQVLKFLSSNESFKLDAEWPERVLQPLRANGIVGESFGGMVQLLPQHFGSDGFFIARLKRL</sequence>
<dbReference type="Proteomes" id="UP000479114">
    <property type="component" value="Chromosome"/>
</dbReference>
<dbReference type="InterPro" id="IPR004573">
    <property type="entry name" value="rRNA_ssu_MeTfrase_B"/>
</dbReference>
<evidence type="ECO:0000256" key="7">
    <source>
        <dbReference type="ARBA" id="ARBA00022679"/>
    </source>
</evidence>
<keyword evidence="17" id="KW-1185">Reference proteome</keyword>
<feature type="binding site" evidence="13">
    <location>
        <position position="443"/>
    </location>
    <ligand>
        <name>S-adenosyl-L-methionine</name>
        <dbReference type="ChEBI" id="CHEBI:59789"/>
    </ligand>
</feature>
<dbReference type="NCBIfam" id="NF011494">
    <property type="entry name" value="PRK14902.1"/>
    <property type="match status" value="1"/>
</dbReference>
<dbReference type="KEGG" id="prz:GZH47_28810"/>
<dbReference type="PRINTS" id="PR02008">
    <property type="entry name" value="RCMTFAMILY"/>
</dbReference>
<evidence type="ECO:0000256" key="13">
    <source>
        <dbReference type="PROSITE-ProRule" id="PRU01023"/>
    </source>
</evidence>
<dbReference type="InterPro" id="IPR006027">
    <property type="entry name" value="NusB_RsmB_TIM44"/>
</dbReference>
<evidence type="ECO:0000256" key="8">
    <source>
        <dbReference type="ARBA" id="ARBA00022691"/>
    </source>
</evidence>
<dbReference type="InterPro" id="IPR029063">
    <property type="entry name" value="SAM-dependent_MTases_sf"/>
</dbReference>
<keyword evidence="6 13" id="KW-0489">Methyltransferase</keyword>
<evidence type="ECO:0000256" key="6">
    <source>
        <dbReference type="ARBA" id="ARBA00022603"/>
    </source>
</evidence>
<dbReference type="FunFam" id="1.10.940.10:FF:000006">
    <property type="entry name" value="16S rRNA (Cytosine(967)-C(5))-methyltransferase RsmB"/>
    <property type="match status" value="1"/>
</dbReference>
<accession>A0A6C0PCA6</accession>
<dbReference type="Gene3D" id="1.10.940.10">
    <property type="entry name" value="NusB-like"/>
    <property type="match status" value="1"/>
</dbReference>
<keyword evidence="4" id="KW-0963">Cytoplasm</keyword>
<dbReference type="Gene3D" id="3.40.50.150">
    <property type="entry name" value="Vaccinia Virus protein VP39"/>
    <property type="match status" value="1"/>
</dbReference>
<feature type="domain" description="SAM-dependent MTase RsmB/NOP-type" evidence="15">
    <location>
        <begin position="283"/>
        <end position="565"/>
    </location>
</feature>
<keyword evidence="5" id="KW-0698">rRNA processing</keyword>
<comment type="catalytic activity">
    <reaction evidence="12">
        <text>cytidine(967) in 16S rRNA + S-adenosyl-L-methionine = 5-methylcytidine(967) in 16S rRNA + S-adenosyl-L-homocysteine + H(+)</text>
        <dbReference type="Rhea" id="RHEA:42748"/>
        <dbReference type="Rhea" id="RHEA-COMP:10219"/>
        <dbReference type="Rhea" id="RHEA-COMP:10220"/>
        <dbReference type="ChEBI" id="CHEBI:15378"/>
        <dbReference type="ChEBI" id="CHEBI:57856"/>
        <dbReference type="ChEBI" id="CHEBI:59789"/>
        <dbReference type="ChEBI" id="CHEBI:74483"/>
        <dbReference type="ChEBI" id="CHEBI:82748"/>
        <dbReference type="EC" id="2.1.1.176"/>
    </reaction>
</comment>
<evidence type="ECO:0000256" key="12">
    <source>
        <dbReference type="ARBA" id="ARBA00047283"/>
    </source>
</evidence>
<feature type="compositionally biased region" description="Basic and acidic residues" evidence="14">
    <location>
        <begin position="48"/>
        <end position="61"/>
    </location>
</feature>
<dbReference type="SUPFAM" id="SSF53335">
    <property type="entry name" value="S-adenosyl-L-methionine-dependent methyltransferases"/>
    <property type="match status" value="1"/>
</dbReference>
<evidence type="ECO:0000256" key="1">
    <source>
        <dbReference type="ARBA" id="ARBA00002724"/>
    </source>
</evidence>
<dbReference type="InterPro" id="IPR049560">
    <property type="entry name" value="MeTrfase_RsmB-F_NOP2_cat"/>
</dbReference>
<dbReference type="GO" id="GO:0005737">
    <property type="term" value="C:cytoplasm"/>
    <property type="evidence" value="ECO:0007669"/>
    <property type="project" value="UniProtKB-SubCell"/>
</dbReference>
<dbReference type="InterPro" id="IPR023267">
    <property type="entry name" value="RCMT"/>
</dbReference>